<protein>
    <submittedName>
        <fullName evidence="2">Uncharacterized protein</fullName>
    </submittedName>
</protein>
<feature type="region of interest" description="Disordered" evidence="1">
    <location>
        <begin position="1"/>
        <end position="21"/>
    </location>
</feature>
<evidence type="ECO:0000256" key="1">
    <source>
        <dbReference type="SAM" id="MobiDB-lite"/>
    </source>
</evidence>
<feature type="compositionally biased region" description="Basic and acidic residues" evidence="1">
    <location>
        <begin position="1"/>
        <end position="12"/>
    </location>
</feature>
<evidence type="ECO:0000313" key="2">
    <source>
        <dbReference type="EMBL" id="KRX06917.1"/>
    </source>
</evidence>
<name>A0A0V0QYE6_PSEPJ</name>
<comment type="caution">
    <text evidence="2">The sequence shown here is derived from an EMBL/GenBank/DDBJ whole genome shotgun (WGS) entry which is preliminary data.</text>
</comment>
<evidence type="ECO:0000313" key="3">
    <source>
        <dbReference type="Proteomes" id="UP000054937"/>
    </source>
</evidence>
<dbReference type="Proteomes" id="UP000054937">
    <property type="component" value="Unassembled WGS sequence"/>
</dbReference>
<sequence>MKGTNRFKEFLPDSRNLGGKKNIESQQKNHLLALINVKPTMNTQKRPHQHVNSKHYSQKKNLQKFDEFKEVDEAFRRVNQLRKGGIDNNAPATIQRQAYIKKRIPKGKDIVMQDHSRNIKALLNRLDDVEKTHQKKVLNLKNLKYSNLNNSRIQTSQYSSANSILRKNSNNSILSRNGNIQPRRFNNFLNDDIIENQNQRFLEQNGLYEQQKDEQAEDMIAENIQNQEIYNDMYDRYESDISSQYSENQSQNQEVNQYENQNFGSNKKQQKQYQQQSNVMDHSEGQQYLHQKNDNQENQYLENADQNEHNFSIHSYSVRDYSQFTEFENNNYIGQNQNALNNRPSNNLQLNKRPVPKMAIRPQSAKSNLQNNSNRFGFQSNNNKTHQNILQPEQQSISRQINNNNKYNIPFIPKRQIGDPYRELKRAILNIVMDKNLFDKGVIKKDLALSAKKANPHLQKQIIQDVCNQICFNLFGSL</sequence>
<dbReference type="OMA" id="QNMIVIT"/>
<accession>A0A0V0QYE6</accession>
<reference evidence="2 3" key="1">
    <citation type="journal article" date="2015" name="Sci. Rep.">
        <title>Genome of the facultative scuticociliatosis pathogen Pseudocohnilembus persalinus provides insight into its virulence through horizontal gene transfer.</title>
        <authorList>
            <person name="Xiong J."/>
            <person name="Wang G."/>
            <person name="Cheng J."/>
            <person name="Tian M."/>
            <person name="Pan X."/>
            <person name="Warren A."/>
            <person name="Jiang C."/>
            <person name="Yuan D."/>
            <person name="Miao W."/>
        </authorList>
    </citation>
    <scope>NUCLEOTIDE SEQUENCE [LARGE SCALE GENOMIC DNA]</scope>
    <source>
        <strain evidence="2">36N120E</strain>
    </source>
</reference>
<dbReference type="InParanoid" id="A0A0V0QYE6"/>
<feature type="region of interest" description="Disordered" evidence="1">
    <location>
        <begin position="262"/>
        <end position="284"/>
    </location>
</feature>
<feature type="region of interest" description="Disordered" evidence="1">
    <location>
        <begin position="364"/>
        <end position="383"/>
    </location>
</feature>
<keyword evidence="3" id="KW-1185">Reference proteome</keyword>
<dbReference type="EMBL" id="LDAU01000090">
    <property type="protein sequence ID" value="KRX06917.1"/>
    <property type="molecule type" value="Genomic_DNA"/>
</dbReference>
<dbReference type="OrthoDB" id="286911at2759"/>
<proteinExistence type="predicted"/>
<organism evidence="2 3">
    <name type="scientific">Pseudocohnilembus persalinus</name>
    <name type="common">Ciliate</name>
    <dbReference type="NCBI Taxonomy" id="266149"/>
    <lineage>
        <taxon>Eukaryota</taxon>
        <taxon>Sar</taxon>
        <taxon>Alveolata</taxon>
        <taxon>Ciliophora</taxon>
        <taxon>Intramacronucleata</taxon>
        <taxon>Oligohymenophorea</taxon>
        <taxon>Scuticociliatia</taxon>
        <taxon>Philasterida</taxon>
        <taxon>Pseudocohnilembidae</taxon>
        <taxon>Pseudocohnilembus</taxon>
    </lineage>
</organism>
<dbReference type="AlphaFoldDB" id="A0A0V0QYE6"/>
<gene>
    <name evidence="2" type="ORF">PPERSA_07080</name>
</gene>